<dbReference type="Gene3D" id="3.10.180.10">
    <property type="entry name" value="2,3-Dihydroxybiphenyl 1,2-Dioxygenase, domain 1"/>
    <property type="match status" value="1"/>
</dbReference>
<gene>
    <name evidence="2" type="ORF">QHF89_23395</name>
</gene>
<dbReference type="InterPro" id="IPR029068">
    <property type="entry name" value="Glyas_Bleomycin-R_OHBP_Dase"/>
</dbReference>
<protein>
    <submittedName>
        <fullName evidence="2">ArsI/CadI family heavy metal resistance metalloenzyme</fullName>
    </submittedName>
</protein>
<evidence type="ECO:0000259" key="1">
    <source>
        <dbReference type="PROSITE" id="PS51819"/>
    </source>
</evidence>
<dbReference type="Pfam" id="PF00903">
    <property type="entry name" value="Glyoxalase"/>
    <property type="match status" value="1"/>
</dbReference>
<reference evidence="2 3" key="1">
    <citation type="submission" date="2023-04" db="EMBL/GenBank/DDBJ databases">
        <title>The genome sequence of Polyangium sorediatum DSM14670.</title>
        <authorList>
            <person name="Zhang X."/>
        </authorList>
    </citation>
    <scope>NUCLEOTIDE SEQUENCE [LARGE SCALE GENOMIC DNA]</scope>
    <source>
        <strain evidence="2 3">DSM 14670</strain>
    </source>
</reference>
<dbReference type="PROSITE" id="PS51819">
    <property type="entry name" value="VOC"/>
    <property type="match status" value="1"/>
</dbReference>
<dbReference type="NCBIfam" id="NF041414">
    <property type="entry name" value="ArsI_CadI_VOC"/>
    <property type="match status" value="1"/>
</dbReference>
<sequence>MRSEKTHVSLNVGDLGKAVAFYRAFFGQEPAKHYKDYAKFELDDPPLVLSLEPVYHRSADSFNHLGLRLAAPDSVAGMQERLKEAGLLTEREDDVECCYARQTKFWLLDPDKNLWEVYALTGEITHRGSLSASDALAARDRSGVGATWEHRLGDALVFPLPLADASIEDVRLRGTFNVVMPEETRRTLLAEVRRILVPGGRVMIHGLASDRALPGGFPRLPGPAALVRHTPLESEPLAWLVDAGFVGLYVQKLGARPNFEHAGARMRELMLVGFAPAAPAEDAPPGIVVYKGPFRSVTDDAGRVYPRGERVPVDAATLASFERGPLADQFVVLRG</sequence>
<dbReference type="RefSeq" id="WP_136969742.1">
    <property type="nucleotide sequence ID" value="NZ_JARZHI010000021.1"/>
</dbReference>
<evidence type="ECO:0000313" key="3">
    <source>
        <dbReference type="Proteomes" id="UP001160301"/>
    </source>
</evidence>
<feature type="domain" description="VOC" evidence="1">
    <location>
        <begin position="4"/>
        <end position="120"/>
    </location>
</feature>
<dbReference type="PANTHER" id="PTHR41294:SF1">
    <property type="entry name" value="CADMIUM-INDUCED PROTEIN CADI"/>
    <property type="match status" value="1"/>
</dbReference>
<evidence type="ECO:0000313" key="2">
    <source>
        <dbReference type="EMBL" id="MDI1432459.1"/>
    </source>
</evidence>
<accession>A0ABT6NVX6</accession>
<keyword evidence="3" id="KW-1185">Reference proteome</keyword>
<dbReference type="SUPFAM" id="SSF54593">
    <property type="entry name" value="Glyoxalase/Bleomycin resistance protein/Dihydroxybiphenyl dioxygenase"/>
    <property type="match status" value="1"/>
</dbReference>
<dbReference type="Proteomes" id="UP001160301">
    <property type="component" value="Unassembled WGS sequence"/>
</dbReference>
<dbReference type="InterPro" id="IPR029063">
    <property type="entry name" value="SAM-dependent_MTases_sf"/>
</dbReference>
<dbReference type="InterPro" id="IPR052393">
    <property type="entry name" value="Cadmium-induced_rsp"/>
</dbReference>
<name>A0ABT6NVX6_9BACT</name>
<dbReference type="InterPro" id="IPR037523">
    <property type="entry name" value="VOC_core"/>
</dbReference>
<dbReference type="InterPro" id="IPR004360">
    <property type="entry name" value="Glyas_Fos-R_dOase_dom"/>
</dbReference>
<dbReference type="EMBL" id="JARZHI010000021">
    <property type="protein sequence ID" value="MDI1432459.1"/>
    <property type="molecule type" value="Genomic_DNA"/>
</dbReference>
<dbReference type="PANTHER" id="PTHR41294">
    <property type="entry name" value="CADMIUM-INDUCED PROTEIN CADI"/>
    <property type="match status" value="1"/>
</dbReference>
<dbReference type="Gene3D" id="3.40.50.150">
    <property type="entry name" value="Vaccinia Virus protein VP39"/>
    <property type="match status" value="1"/>
</dbReference>
<proteinExistence type="predicted"/>
<dbReference type="InterPro" id="IPR049789">
    <property type="entry name" value="ArsI/CadI-like"/>
</dbReference>
<comment type="caution">
    <text evidence="2">The sequence shown here is derived from an EMBL/GenBank/DDBJ whole genome shotgun (WGS) entry which is preliminary data.</text>
</comment>
<dbReference type="SUPFAM" id="SSF53335">
    <property type="entry name" value="S-adenosyl-L-methionine-dependent methyltransferases"/>
    <property type="match status" value="1"/>
</dbReference>
<organism evidence="2 3">
    <name type="scientific">Polyangium sorediatum</name>
    <dbReference type="NCBI Taxonomy" id="889274"/>
    <lineage>
        <taxon>Bacteria</taxon>
        <taxon>Pseudomonadati</taxon>
        <taxon>Myxococcota</taxon>
        <taxon>Polyangia</taxon>
        <taxon>Polyangiales</taxon>
        <taxon>Polyangiaceae</taxon>
        <taxon>Polyangium</taxon>
    </lineage>
</organism>